<proteinExistence type="predicted"/>
<sequence length="236" mass="26770">MNTPTDSLFISQRQLAPEHFPIHLDPQLYDSKKLAEIAIFKGAYQKLSELANLIDLLKNQKLSVVVEVGTCKGGCFWLWCQLAQPDALIVSIDLPGGDFGGGFSEETMEAYRAYGRKQQSLHFLRRDSHLPETRLELEELLQGRPIDFLMIDGDHRYEGVKSDFLLYSSLVKEGGIIAFHDILLHPQVSICEVEKLWKQLSPHYQNVTFTDPNDDRGWGQWGGIGVLTYSHNVEPL</sequence>
<dbReference type="Gene3D" id="3.40.50.150">
    <property type="entry name" value="Vaccinia Virus protein VP39"/>
    <property type="match status" value="1"/>
</dbReference>
<dbReference type="GO" id="GO:0032259">
    <property type="term" value="P:methylation"/>
    <property type="evidence" value="ECO:0007669"/>
    <property type="project" value="UniProtKB-KW"/>
</dbReference>
<evidence type="ECO:0000256" key="1">
    <source>
        <dbReference type="ARBA" id="ARBA00022603"/>
    </source>
</evidence>
<dbReference type="SUPFAM" id="SSF53335">
    <property type="entry name" value="S-adenosyl-L-methionine-dependent methyltransferases"/>
    <property type="match status" value="1"/>
</dbReference>
<dbReference type="InterPro" id="IPR029063">
    <property type="entry name" value="SAM-dependent_MTases_sf"/>
</dbReference>
<accession>A0ABV4XUN6</accession>
<dbReference type="Proteomes" id="UP001576784">
    <property type="component" value="Unassembled WGS sequence"/>
</dbReference>
<dbReference type="EC" id="2.1.1.-" evidence="3"/>
<keyword evidence="2 3" id="KW-0808">Transferase</keyword>
<organism evidence="3 4">
    <name type="scientific">Floridaenema flaviceps BLCC-F50</name>
    <dbReference type="NCBI Taxonomy" id="3153642"/>
    <lineage>
        <taxon>Bacteria</taxon>
        <taxon>Bacillati</taxon>
        <taxon>Cyanobacteriota</taxon>
        <taxon>Cyanophyceae</taxon>
        <taxon>Oscillatoriophycideae</taxon>
        <taxon>Aerosakkonematales</taxon>
        <taxon>Aerosakkonemataceae</taxon>
        <taxon>Floridanema</taxon>
        <taxon>Floridanema flaviceps</taxon>
    </lineage>
</organism>
<evidence type="ECO:0000313" key="4">
    <source>
        <dbReference type="Proteomes" id="UP001576784"/>
    </source>
</evidence>
<evidence type="ECO:0000256" key="2">
    <source>
        <dbReference type="ARBA" id="ARBA00022679"/>
    </source>
</evidence>
<protein>
    <submittedName>
        <fullName evidence="3">Class I SAM-dependent methyltransferase</fullName>
        <ecNumber evidence="3">2.1.1.-</ecNumber>
    </submittedName>
</protein>
<comment type="caution">
    <text evidence="3">The sequence shown here is derived from an EMBL/GenBank/DDBJ whole genome shotgun (WGS) entry which is preliminary data.</text>
</comment>
<keyword evidence="1 3" id="KW-0489">Methyltransferase</keyword>
<reference evidence="3 4" key="1">
    <citation type="submission" date="2024-09" db="EMBL/GenBank/DDBJ databases">
        <title>Floridaenema gen nov. (Aerosakkonemataceae, Aerosakkonematales ord. nov., Cyanobacteria) from benthic tropical and subtropical fresh waters, with the description of four new species.</title>
        <authorList>
            <person name="Moretto J.A."/>
            <person name="Berthold D.E."/>
            <person name="Lefler F.W."/>
            <person name="Huang I.-S."/>
            <person name="Laughinghouse H. IV."/>
        </authorList>
    </citation>
    <scope>NUCLEOTIDE SEQUENCE [LARGE SCALE GENOMIC DNA]</scope>
    <source>
        <strain evidence="3 4">BLCC-F50</strain>
    </source>
</reference>
<evidence type="ECO:0000313" key="3">
    <source>
        <dbReference type="EMBL" id="MFB2895418.1"/>
    </source>
</evidence>
<dbReference type="PANTHER" id="PTHR40048:SF1">
    <property type="entry name" value="RHAMNOSYL O-METHYLTRANSFERASE"/>
    <property type="match status" value="1"/>
</dbReference>
<dbReference type="EMBL" id="JBHFNR010000156">
    <property type="protein sequence ID" value="MFB2895418.1"/>
    <property type="molecule type" value="Genomic_DNA"/>
</dbReference>
<keyword evidence="4" id="KW-1185">Reference proteome</keyword>
<name>A0ABV4XUN6_9CYAN</name>
<dbReference type="Pfam" id="PF13578">
    <property type="entry name" value="Methyltransf_24"/>
    <property type="match status" value="1"/>
</dbReference>
<dbReference type="RefSeq" id="WP_413265055.1">
    <property type="nucleotide sequence ID" value="NZ_JBHFNR010000156.1"/>
</dbReference>
<gene>
    <name evidence="3" type="ORF">ACE1CI_21145</name>
</gene>
<dbReference type="GO" id="GO:0008168">
    <property type="term" value="F:methyltransferase activity"/>
    <property type="evidence" value="ECO:0007669"/>
    <property type="project" value="UniProtKB-KW"/>
</dbReference>
<dbReference type="PANTHER" id="PTHR40048">
    <property type="entry name" value="RHAMNOSYL O-METHYLTRANSFERASE"/>
    <property type="match status" value="1"/>
</dbReference>